<sequence precursor="true">MNKDLMNHVFSFEKLITPKIIKFVYFFGLALIALAGLMGIFSGFGMMGDSFGGGFGKILLSLIGVVAGFVFLRMTCEWSIVFFGMYDRLGAIRAALPEQNSDAK</sequence>
<name>F3YZS9_DESAF</name>
<dbReference type="RefSeq" id="WP_014260579.1">
    <property type="nucleotide sequence ID" value="NC_016629.1"/>
</dbReference>
<keyword evidence="3" id="KW-1185">Reference proteome</keyword>
<evidence type="ECO:0000313" key="2">
    <source>
        <dbReference type="EMBL" id="EGJ50884.1"/>
    </source>
</evidence>
<proteinExistence type="predicted"/>
<dbReference type="InterPro" id="IPR025557">
    <property type="entry name" value="DUF4282"/>
</dbReference>
<dbReference type="eggNOG" id="ENOG50332K3">
    <property type="taxonomic scope" value="Bacteria"/>
</dbReference>
<reference evidence="2 3" key="1">
    <citation type="journal article" date="2011" name="J. Bacteriol.">
        <title>Genome sequence of the mercury-methylating and pleomorphic Desulfovibrio africanus Strain Walvis Bay.</title>
        <authorList>
            <person name="Brown S.D."/>
            <person name="Wall J.D."/>
            <person name="Kucken A.M."/>
            <person name="Gilmour C.C."/>
            <person name="Podar M."/>
            <person name="Brandt C.C."/>
            <person name="Teshima H."/>
            <person name="Detter J.C."/>
            <person name="Han C.S."/>
            <person name="Land M.L."/>
            <person name="Lucas S."/>
            <person name="Han J."/>
            <person name="Pennacchio L."/>
            <person name="Nolan M."/>
            <person name="Pitluck S."/>
            <person name="Woyke T."/>
            <person name="Goodwin L."/>
            <person name="Palumbo A.V."/>
            <person name="Elias D.A."/>
        </authorList>
    </citation>
    <scope>NUCLEOTIDE SEQUENCE [LARGE SCALE GENOMIC DNA]</scope>
    <source>
        <strain evidence="2 3">Walvis Bay</strain>
    </source>
</reference>
<evidence type="ECO:0000313" key="3">
    <source>
        <dbReference type="Proteomes" id="UP000007844"/>
    </source>
</evidence>
<keyword evidence="1" id="KW-0472">Membrane</keyword>
<gene>
    <name evidence="2" type="ORF">Desaf_2563</name>
</gene>
<feature type="transmembrane region" description="Helical" evidence="1">
    <location>
        <begin position="58"/>
        <end position="83"/>
    </location>
</feature>
<dbReference type="KEGG" id="daf:Desaf_2563"/>
<evidence type="ECO:0000256" key="1">
    <source>
        <dbReference type="SAM" id="Phobius"/>
    </source>
</evidence>
<evidence type="ECO:0008006" key="4">
    <source>
        <dbReference type="Google" id="ProtNLM"/>
    </source>
</evidence>
<organism evidence="2 3">
    <name type="scientific">Desulfocurvibacter africanus subsp. africanus str. Walvis Bay</name>
    <dbReference type="NCBI Taxonomy" id="690850"/>
    <lineage>
        <taxon>Bacteria</taxon>
        <taxon>Pseudomonadati</taxon>
        <taxon>Thermodesulfobacteriota</taxon>
        <taxon>Desulfovibrionia</taxon>
        <taxon>Desulfovibrionales</taxon>
        <taxon>Desulfovibrionaceae</taxon>
        <taxon>Desulfocurvibacter</taxon>
    </lineage>
</organism>
<keyword evidence="1" id="KW-1133">Transmembrane helix</keyword>
<dbReference type="Proteomes" id="UP000007844">
    <property type="component" value="Chromosome"/>
</dbReference>
<protein>
    <recommendedName>
        <fullName evidence="4">DUF4282 domain-containing protein</fullName>
    </recommendedName>
</protein>
<dbReference type="HOGENOM" id="CLU_169571_1_1_7"/>
<dbReference type="EMBL" id="CP003221">
    <property type="protein sequence ID" value="EGJ50884.1"/>
    <property type="molecule type" value="Genomic_DNA"/>
</dbReference>
<accession>F3YZS9</accession>
<dbReference type="AlphaFoldDB" id="F3YZS9"/>
<feature type="transmembrane region" description="Helical" evidence="1">
    <location>
        <begin position="20"/>
        <end position="46"/>
    </location>
</feature>
<dbReference type="Pfam" id="PF14110">
    <property type="entry name" value="DUF4282"/>
    <property type="match status" value="1"/>
</dbReference>
<keyword evidence="1" id="KW-0812">Transmembrane</keyword>